<dbReference type="InterPro" id="IPR001647">
    <property type="entry name" value="HTH_TetR"/>
</dbReference>
<dbReference type="InterPro" id="IPR023772">
    <property type="entry name" value="DNA-bd_HTH_TetR-type_CS"/>
</dbReference>
<dbReference type="Pfam" id="PF00440">
    <property type="entry name" value="TetR_N"/>
    <property type="match status" value="1"/>
</dbReference>
<evidence type="ECO:0000259" key="3">
    <source>
        <dbReference type="PROSITE" id="PS50977"/>
    </source>
</evidence>
<comment type="caution">
    <text evidence="4">The sequence shown here is derived from an EMBL/GenBank/DDBJ whole genome shotgun (WGS) entry which is preliminary data.</text>
</comment>
<keyword evidence="5" id="KW-1185">Reference proteome</keyword>
<dbReference type="PANTHER" id="PTHR30055:SF235">
    <property type="entry name" value="TRANSCRIPTIONAL REGULATORY PROTEIN"/>
    <property type="match status" value="1"/>
</dbReference>
<evidence type="ECO:0000313" key="4">
    <source>
        <dbReference type="EMBL" id="RAK30495.1"/>
    </source>
</evidence>
<dbReference type="PRINTS" id="PR00455">
    <property type="entry name" value="HTHTETR"/>
</dbReference>
<keyword evidence="1 2" id="KW-0238">DNA-binding</keyword>
<dbReference type="GO" id="GO:0003700">
    <property type="term" value="F:DNA-binding transcription factor activity"/>
    <property type="evidence" value="ECO:0007669"/>
    <property type="project" value="TreeGrafter"/>
</dbReference>
<dbReference type="InterPro" id="IPR050109">
    <property type="entry name" value="HTH-type_TetR-like_transc_reg"/>
</dbReference>
<feature type="DNA-binding region" description="H-T-H motif" evidence="2">
    <location>
        <begin position="38"/>
        <end position="57"/>
    </location>
</feature>
<gene>
    <name evidence="4" type="ORF">B0I29_116154</name>
</gene>
<dbReference type="Gene3D" id="1.10.357.10">
    <property type="entry name" value="Tetracycline Repressor, domain 2"/>
    <property type="match status" value="1"/>
</dbReference>
<dbReference type="EMBL" id="QLMJ01000016">
    <property type="protein sequence ID" value="RAK30495.1"/>
    <property type="molecule type" value="Genomic_DNA"/>
</dbReference>
<dbReference type="Pfam" id="PF17920">
    <property type="entry name" value="TetR_C_16"/>
    <property type="match status" value="1"/>
</dbReference>
<dbReference type="SUPFAM" id="SSF48498">
    <property type="entry name" value="Tetracyclin repressor-like, C-terminal domain"/>
    <property type="match status" value="1"/>
</dbReference>
<dbReference type="RefSeq" id="WP_111652548.1">
    <property type="nucleotide sequence ID" value="NZ_JACHWI010000007.1"/>
</dbReference>
<evidence type="ECO:0000256" key="1">
    <source>
        <dbReference type="ARBA" id="ARBA00023125"/>
    </source>
</evidence>
<reference evidence="4 5" key="1">
    <citation type="submission" date="2018-06" db="EMBL/GenBank/DDBJ databases">
        <title>Genomic Encyclopedia of Type Strains, Phase III (KMG-III): the genomes of soil and plant-associated and newly described type strains.</title>
        <authorList>
            <person name="Whitman W."/>
        </authorList>
    </citation>
    <scope>NUCLEOTIDE SEQUENCE [LARGE SCALE GENOMIC DNA]</scope>
    <source>
        <strain evidence="4 5">CGMCC 4.7090</strain>
    </source>
</reference>
<dbReference type="Proteomes" id="UP000249341">
    <property type="component" value="Unassembled WGS sequence"/>
</dbReference>
<name>A0A327Z423_9ACTN</name>
<evidence type="ECO:0000313" key="5">
    <source>
        <dbReference type="Proteomes" id="UP000249341"/>
    </source>
</evidence>
<organism evidence="4 5">
    <name type="scientific">Actinoplanes lutulentus</name>
    <dbReference type="NCBI Taxonomy" id="1287878"/>
    <lineage>
        <taxon>Bacteria</taxon>
        <taxon>Bacillati</taxon>
        <taxon>Actinomycetota</taxon>
        <taxon>Actinomycetes</taxon>
        <taxon>Micromonosporales</taxon>
        <taxon>Micromonosporaceae</taxon>
        <taxon>Actinoplanes</taxon>
    </lineage>
</organism>
<dbReference type="InterPro" id="IPR036271">
    <property type="entry name" value="Tet_transcr_reg_TetR-rel_C_sf"/>
</dbReference>
<sequence length="206" mass="22503">MTTSGALPRRRRDAAQTRLDLLDVARRRFAHDGYAATTVRHIADEAGVNVALISRYFTSKEGLFQACLTDAVTDVGRGTDDLGHGEIAARLARRLSDTPGKIEPGENRLRDGLLLLVRTSGDERIDDLRRDFLRALSEKVAVKTGNTIDESTLLRAQILLAAVLGMVLLRSTLGIQPLSAAGEDELRQPLADLIDALLGTRGHDRR</sequence>
<dbReference type="SUPFAM" id="SSF46689">
    <property type="entry name" value="Homeodomain-like"/>
    <property type="match status" value="1"/>
</dbReference>
<dbReference type="PANTHER" id="PTHR30055">
    <property type="entry name" value="HTH-TYPE TRANSCRIPTIONAL REGULATOR RUTR"/>
    <property type="match status" value="1"/>
</dbReference>
<dbReference type="InterPro" id="IPR009057">
    <property type="entry name" value="Homeodomain-like_sf"/>
</dbReference>
<dbReference type="PROSITE" id="PS01081">
    <property type="entry name" value="HTH_TETR_1"/>
    <property type="match status" value="1"/>
</dbReference>
<accession>A0A327Z423</accession>
<proteinExistence type="predicted"/>
<dbReference type="GO" id="GO:0000976">
    <property type="term" value="F:transcription cis-regulatory region binding"/>
    <property type="evidence" value="ECO:0007669"/>
    <property type="project" value="TreeGrafter"/>
</dbReference>
<evidence type="ECO:0000256" key="2">
    <source>
        <dbReference type="PROSITE-ProRule" id="PRU00335"/>
    </source>
</evidence>
<protein>
    <submittedName>
        <fullName evidence="4">TetR family transcriptional regulator</fullName>
    </submittedName>
</protein>
<feature type="domain" description="HTH tetR-type" evidence="3">
    <location>
        <begin position="15"/>
        <end position="75"/>
    </location>
</feature>
<dbReference type="InterPro" id="IPR041678">
    <property type="entry name" value="TetR_C_16"/>
</dbReference>
<dbReference type="PROSITE" id="PS50977">
    <property type="entry name" value="HTH_TETR_2"/>
    <property type="match status" value="1"/>
</dbReference>
<dbReference type="AlphaFoldDB" id="A0A327Z423"/>